<dbReference type="CDD" id="cd00060">
    <property type="entry name" value="FHA"/>
    <property type="match status" value="1"/>
</dbReference>
<gene>
    <name evidence="4" type="ORF">JX360_03055</name>
</gene>
<dbReference type="InterPro" id="IPR029787">
    <property type="entry name" value="Nucleotide_cyclase"/>
</dbReference>
<dbReference type="EMBL" id="JAFIRA010000004">
    <property type="protein sequence ID" value="MCJ2541893.1"/>
    <property type="molecule type" value="Genomic_DNA"/>
</dbReference>
<evidence type="ECO:0000259" key="2">
    <source>
        <dbReference type="PROSITE" id="PS50006"/>
    </source>
</evidence>
<dbReference type="PROSITE" id="PS50006">
    <property type="entry name" value="FHA_DOMAIN"/>
    <property type="match status" value="1"/>
</dbReference>
<dbReference type="PANTHER" id="PTHR45138:SF9">
    <property type="entry name" value="DIGUANYLATE CYCLASE DGCM-RELATED"/>
    <property type="match status" value="1"/>
</dbReference>
<dbReference type="Pfam" id="PF00498">
    <property type="entry name" value="FHA"/>
    <property type="match status" value="1"/>
</dbReference>
<dbReference type="InterPro" id="IPR050469">
    <property type="entry name" value="Diguanylate_Cyclase"/>
</dbReference>
<dbReference type="CDD" id="cd01949">
    <property type="entry name" value="GGDEF"/>
    <property type="match status" value="1"/>
</dbReference>
<evidence type="ECO:0000313" key="4">
    <source>
        <dbReference type="EMBL" id="MCJ2541893.1"/>
    </source>
</evidence>
<accession>A0ABT0C7X8</accession>
<dbReference type="SMART" id="SM00267">
    <property type="entry name" value="GGDEF"/>
    <property type="match status" value="1"/>
</dbReference>
<dbReference type="InterPro" id="IPR000160">
    <property type="entry name" value="GGDEF_dom"/>
</dbReference>
<dbReference type="InterPro" id="IPR043128">
    <property type="entry name" value="Rev_trsase/Diguanyl_cyclase"/>
</dbReference>
<sequence length="311" mass="34674">MTLSVMPLDPISYSQEEPTTQVPEESYARGSRGRSVEAFLTVLSGANAGLTLPLRGGMVVGRGSNADIQLADYGISRQHCRLDVESERYILTDLGSLNGTYVNGERITRIPLLEGDRIQIGASTLKFAYYDSVEEAFFLQMASAAIYDPLTGLYNRRFFMEQLELEIRFAQRHQTSLYVLYFDLDGFKQVNDQWGHLAGDQALMQAAHRLQAQVRKEDLLARLGGDEFALMVRGIQESQVLRLAERFRQAIESLSLEIGEIGSELVSFTCSIGIASMFRLRGEISRQNLLAAADMALYQAKSGGRNRVVLL</sequence>
<proteinExistence type="predicted"/>
<evidence type="ECO:0000313" key="5">
    <source>
        <dbReference type="Proteomes" id="UP000830835"/>
    </source>
</evidence>
<feature type="domain" description="GGDEF" evidence="3">
    <location>
        <begin position="175"/>
        <end position="311"/>
    </location>
</feature>
<evidence type="ECO:0000259" key="3">
    <source>
        <dbReference type="PROSITE" id="PS50887"/>
    </source>
</evidence>
<feature type="domain" description="FHA" evidence="2">
    <location>
        <begin position="58"/>
        <end position="107"/>
    </location>
</feature>
<feature type="compositionally biased region" description="Polar residues" evidence="1">
    <location>
        <begin position="12"/>
        <end position="23"/>
    </location>
</feature>
<reference evidence="4" key="1">
    <citation type="submission" date="2021-02" db="EMBL/GenBank/DDBJ databases">
        <title>The CRISPR/cas machinery reduction and long-range gene transfer in the hot spring cyanobacterium Synechococcus.</title>
        <authorList>
            <person name="Dvorak P."/>
            <person name="Jahodarova E."/>
            <person name="Hasler P."/>
            <person name="Poulickova A."/>
        </authorList>
    </citation>
    <scope>NUCLEOTIDE SEQUENCE</scope>
    <source>
        <strain evidence="4">Rupite</strain>
    </source>
</reference>
<dbReference type="SUPFAM" id="SSF49879">
    <property type="entry name" value="SMAD/FHA domain"/>
    <property type="match status" value="1"/>
</dbReference>
<dbReference type="InterPro" id="IPR000253">
    <property type="entry name" value="FHA_dom"/>
</dbReference>
<dbReference type="Proteomes" id="UP000830835">
    <property type="component" value="Unassembled WGS sequence"/>
</dbReference>
<dbReference type="PROSITE" id="PS50887">
    <property type="entry name" value="GGDEF"/>
    <property type="match status" value="1"/>
</dbReference>
<keyword evidence="5" id="KW-1185">Reference proteome</keyword>
<dbReference type="NCBIfam" id="TIGR00254">
    <property type="entry name" value="GGDEF"/>
    <property type="match status" value="1"/>
</dbReference>
<feature type="region of interest" description="Disordered" evidence="1">
    <location>
        <begin position="1"/>
        <end position="28"/>
    </location>
</feature>
<evidence type="ECO:0000256" key="1">
    <source>
        <dbReference type="SAM" id="MobiDB-lite"/>
    </source>
</evidence>
<dbReference type="PANTHER" id="PTHR45138">
    <property type="entry name" value="REGULATORY COMPONENTS OF SENSORY TRANSDUCTION SYSTEM"/>
    <property type="match status" value="1"/>
</dbReference>
<comment type="caution">
    <text evidence="4">The sequence shown here is derived from an EMBL/GenBank/DDBJ whole genome shotgun (WGS) entry which is preliminary data.</text>
</comment>
<dbReference type="Gene3D" id="3.30.70.270">
    <property type="match status" value="1"/>
</dbReference>
<dbReference type="Gene3D" id="2.60.200.20">
    <property type="match status" value="1"/>
</dbReference>
<name>A0ABT0C7X8_THEVL</name>
<organism evidence="4 5">
    <name type="scientific">Thermostichus vulcanus str. 'Rupite'</name>
    <dbReference type="NCBI Taxonomy" id="2813851"/>
    <lineage>
        <taxon>Bacteria</taxon>
        <taxon>Bacillati</taxon>
        <taxon>Cyanobacteriota</taxon>
        <taxon>Cyanophyceae</taxon>
        <taxon>Thermostichales</taxon>
        <taxon>Thermostichaceae</taxon>
        <taxon>Thermostichus</taxon>
    </lineage>
</organism>
<dbReference type="SMART" id="SM00240">
    <property type="entry name" value="FHA"/>
    <property type="match status" value="1"/>
</dbReference>
<protein>
    <submittedName>
        <fullName evidence="4">Diguanylate cyclase</fullName>
    </submittedName>
</protein>
<dbReference type="InterPro" id="IPR008984">
    <property type="entry name" value="SMAD_FHA_dom_sf"/>
</dbReference>
<dbReference type="RefSeq" id="WP_244349101.1">
    <property type="nucleotide sequence ID" value="NZ_JAFIRA010000004.1"/>
</dbReference>
<dbReference type="SUPFAM" id="SSF55073">
    <property type="entry name" value="Nucleotide cyclase"/>
    <property type="match status" value="1"/>
</dbReference>
<dbReference type="Pfam" id="PF00990">
    <property type="entry name" value="GGDEF"/>
    <property type="match status" value="1"/>
</dbReference>